<feature type="transmembrane region" description="Helical" evidence="7">
    <location>
        <begin position="154"/>
        <end position="172"/>
    </location>
</feature>
<sequence length="238" mass="27463">MKKKSIPEVYLFFYFLTFIIGGIVLLNVPKGDYELFINRHHFLLADLFFSFITHIGDGLVFLVIFPVLLMYRYAHALLCVFNAAIHMLLSVILKRLVFVHSPRPAEYFKEIDLVQVAGVQMHHWHAFPSGHTATAFAVTAMLAMLYPKRHRLQFTFLLIAVLIAFSRVYLMQHFIADVLAGSVLGVGSAMTSRAIVRHYFRGKTYKRGLLRKKKVPLADLKPGYQPVRIKIKPWKWPF</sequence>
<name>A0A2Z4IIX7_9BACT</name>
<dbReference type="Pfam" id="PF01569">
    <property type="entry name" value="PAP2"/>
    <property type="match status" value="1"/>
</dbReference>
<keyword evidence="3 7" id="KW-0812">Transmembrane</keyword>
<protein>
    <submittedName>
        <fullName evidence="9">Phospholipid phosphatase</fullName>
    </submittedName>
</protein>
<evidence type="ECO:0000259" key="8">
    <source>
        <dbReference type="SMART" id="SM00014"/>
    </source>
</evidence>
<evidence type="ECO:0000313" key="9">
    <source>
        <dbReference type="EMBL" id="AWW30496.1"/>
    </source>
</evidence>
<dbReference type="AlphaFoldDB" id="A0A2Z4IIX7"/>
<feature type="transmembrane region" description="Helical" evidence="7">
    <location>
        <begin position="48"/>
        <end position="69"/>
    </location>
</feature>
<feature type="domain" description="Phosphatidic acid phosphatase type 2/haloperoxidase" evidence="8">
    <location>
        <begin position="76"/>
        <end position="193"/>
    </location>
</feature>
<dbReference type="PANTHER" id="PTHR14969:SF62">
    <property type="entry name" value="DECAPRENYLPHOSPHORYL-5-PHOSPHORIBOSE PHOSPHATASE RV3807C-RELATED"/>
    <property type="match status" value="1"/>
</dbReference>
<gene>
    <name evidence="9" type="ORF">DN752_10375</name>
</gene>
<evidence type="ECO:0000256" key="1">
    <source>
        <dbReference type="ARBA" id="ARBA00004651"/>
    </source>
</evidence>
<dbReference type="Proteomes" id="UP000248688">
    <property type="component" value="Chromosome"/>
</dbReference>
<dbReference type="OrthoDB" id="9773582at2"/>
<feature type="transmembrane region" description="Helical" evidence="7">
    <location>
        <begin position="178"/>
        <end position="196"/>
    </location>
</feature>
<evidence type="ECO:0000256" key="4">
    <source>
        <dbReference type="ARBA" id="ARBA00022801"/>
    </source>
</evidence>
<comment type="subcellular location">
    <subcellularLocation>
        <location evidence="1">Cell membrane</location>
        <topology evidence="1">Multi-pass membrane protein</topology>
    </subcellularLocation>
</comment>
<organism evidence="9 10">
    <name type="scientific">Echinicola strongylocentroti</name>
    <dbReference type="NCBI Taxonomy" id="1795355"/>
    <lineage>
        <taxon>Bacteria</taxon>
        <taxon>Pseudomonadati</taxon>
        <taxon>Bacteroidota</taxon>
        <taxon>Cytophagia</taxon>
        <taxon>Cytophagales</taxon>
        <taxon>Cyclobacteriaceae</taxon>
        <taxon>Echinicola</taxon>
    </lineage>
</organism>
<dbReference type="GO" id="GO:0016787">
    <property type="term" value="F:hydrolase activity"/>
    <property type="evidence" value="ECO:0007669"/>
    <property type="project" value="UniProtKB-KW"/>
</dbReference>
<reference evidence="9 10" key="1">
    <citation type="submission" date="2018-06" db="EMBL/GenBank/DDBJ databases">
        <title>Echinicola strongylocentroti sp. nov., isolated from a sea urchin Strongylocentrotus intermedius.</title>
        <authorList>
            <person name="Bae S.S."/>
        </authorList>
    </citation>
    <scope>NUCLEOTIDE SEQUENCE [LARGE SCALE GENOMIC DNA]</scope>
    <source>
        <strain evidence="9 10">MEBiC08714</strain>
    </source>
</reference>
<evidence type="ECO:0000256" key="6">
    <source>
        <dbReference type="ARBA" id="ARBA00023136"/>
    </source>
</evidence>
<dbReference type="PANTHER" id="PTHR14969">
    <property type="entry name" value="SPHINGOSINE-1-PHOSPHATE PHOSPHOHYDROLASE"/>
    <property type="match status" value="1"/>
</dbReference>
<keyword evidence="5 7" id="KW-1133">Transmembrane helix</keyword>
<evidence type="ECO:0000256" key="2">
    <source>
        <dbReference type="ARBA" id="ARBA00022475"/>
    </source>
</evidence>
<keyword evidence="4" id="KW-0378">Hydrolase</keyword>
<evidence type="ECO:0000256" key="3">
    <source>
        <dbReference type="ARBA" id="ARBA00022692"/>
    </source>
</evidence>
<feature type="transmembrane region" description="Helical" evidence="7">
    <location>
        <begin position="129"/>
        <end position="147"/>
    </location>
</feature>
<dbReference type="RefSeq" id="WP_112783877.1">
    <property type="nucleotide sequence ID" value="NZ_CP030041.1"/>
</dbReference>
<keyword evidence="2" id="KW-1003">Cell membrane</keyword>
<dbReference type="EMBL" id="CP030041">
    <property type="protein sequence ID" value="AWW30496.1"/>
    <property type="molecule type" value="Genomic_DNA"/>
</dbReference>
<dbReference type="SUPFAM" id="SSF48317">
    <property type="entry name" value="Acid phosphatase/Vanadium-dependent haloperoxidase"/>
    <property type="match status" value="1"/>
</dbReference>
<dbReference type="InterPro" id="IPR036938">
    <property type="entry name" value="PAP2/HPO_sf"/>
</dbReference>
<evidence type="ECO:0000256" key="5">
    <source>
        <dbReference type="ARBA" id="ARBA00022989"/>
    </source>
</evidence>
<feature type="transmembrane region" description="Helical" evidence="7">
    <location>
        <begin position="76"/>
        <end position="93"/>
    </location>
</feature>
<accession>A0A2Z4IIX7</accession>
<dbReference type="Gene3D" id="1.20.144.10">
    <property type="entry name" value="Phosphatidic acid phosphatase type 2/haloperoxidase"/>
    <property type="match status" value="1"/>
</dbReference>
<dbReference type="KEGG" id="est:DN752_10375"/>
<evidence type="ECO:0000313" key="10">
    <source>
        <dbReference type="Proteomes" id="UP000248688"/>
    </source>
</evidence>
<dbReference type="GO" id="GO:0005886">
    <property type="term" value="C:plasma membrane"/>
    <property type="evidence" value="ECO:0007669"/>
    <property type="project" value="UniProtKB-SubCell"/>
</dbReference>
<feature type="transmembrane region" description="Helical" evidence="7">
    <location>
        <begin position="9"/>
        <end position="28"/>
    </location>
</feature>
<proteinExistence type="predicted"/>
<keyword evidence="10" id="KW-1185">Reference proteome</keyword>
<dbReference type="SMART" id="SM00014">
    <property type="entry name" value="acidPPc"/>
    <property type="match status" value="1"/>
</dbReference>
<dbReference type="InterPro" id="IPR000326">
    <property type="entry name" value="PAP2/HPO"/>
</dbReference>
<evidence type="ECO:0000256" key="7">
    <source>
        <dbReference type="SAM" id="Phobius"/>
    </source>
</evidence>
<keyword evidence="6 7" id="KW-0472">Membrane</keyword>